<keyword evidence="2 4" id="KW-0342">GTP-binding</keyword>
<keyword evidence="7" id="KW-1185">Reference proteome</keyword>
<dbReference type="GO" id="GO:0007191">
    <property type="term" value="P:adenylate cyclase-activating dopamine receptor signaling pathway"/>
    <property type="evidence" value="ECO:0007669"/>
    <property type="project" value="TreeGrafter"/>
</dbReference>
<dbReference type="FunFam" id="3.40.50.300:FF:000720">
    <property type="entry name" value="Guanine nucleotide-binding protein G(k) subunit alpha"/>
    <property type="match status" value="1"/>
</dbReference>
<evidence type="ECO:0000256" key="3">
    <source>
        <dbReference type="ARBA" id="ARBA00023224"/>
    </source>
</evidence>
<evidence type="ECO:0000313" key="6">
    <source>
        <dbReference type="EMBL" id="KAK2193030.1"/>
    </source>
</evidence>
<dbReference type="EMBL" id="JAODUO010000018">
    <property type="protein sequence ID" value="KAK2193030.1"/>
    <property type="molecule type" value="Genomic_DNA"/>
</dbReference>
<dbReference type="PANTHER" id="PTHR10218:SF212">
    <property type="entry name" value="G PROTEIN ALPHA S SUBUNIT"/>
    <property type="match status" value="1"/>
</dbReference>
<dbReference type="SUPFAM" id="SSF52540">
    <property type="entry name" value="P-loop containing nucleoside triphosphate hydrolases"/>
    <property type="match status" value="1"/>
</dbReference>
<keyword evidence="1 4" id="KW-0547">Nucleotide-binding</keyword>
<feature type="binding site" evidence="4">
    <location>
        <begin position="47"/>
        <end position="52"/>
    </location>
    <ligand>
        <name>GTP</name>
        <dbReference type="ChEBI" id="CHEBI:37565"/>
    </ligand>
</feature>
<dbReference type="GO" id="GO:0007606">
    <property type="term" value="P:sensory perception of chemical stimulus"/>
    <property type="evidence" value="ECO:0007669"/>
    <property type="project" value="TreeGrafter"/>
</dbReference>
<dbReference type="PANTHER" id="PTHR10218">
    <property type="entry name" value="GTP-BINDING PROTEIN ALPHA SUBUNIT"/>
    <property type="match status" value="1"/>
</dbReference>
<keyword evidence="5" id="KW-0479">Metal-binding</keyword>
<comment type="caution">
    <text evidence="6">The sequence shown here is derived from an EMBL/GenBank/DDBJ whole genome shotgun (WGS) entry which is preliminary data.</text>
</comment>
<dbReference type="GO" id="GO:0031683">
    <property type="term" value="F:G-protein beta/gamma-subunit complex binding"/>
    <property type="evidence" value="ECO:0007669"/>
    <property type="project" value="InterPro"/>
</dbReference>
<dbReference type="InterPro" id="IPR027417">
    <property type="entry name" value="P-loop_NTPase"/>
</dbReference>
<dbReference type="GO" id="GO:0001664">
    <property type="term" value="F:G protein-coupled receptor binding"/>
    <property type="evidence" value="ECO:0007669"/>
    <property type="project" value="TreeGrafter"/>
</dbReference>
<dbReference type="GO" id="GO:0005737">
    <property type="term" value="C:cytoplasm"/>
    <property type="evidence" value="ECO:0007669"/>
    <property type="project" value="TreeGrafter"/>
</dbReference>
<protein>
    <recommendedName>
        <fullName evidence="8">GNAS complex locus</fullName>
    </recommendedName>
</protein>
<sequence>MGCFKRSKEDEDEKVRKEANKKIEKQLQRDKQLYRATHRLLLLGAGESGKSTIVKQMKILHVNGFAPEERRQKIEDIKKNIRDAILVSTRLITLFTLASFIRFCL</sequence>
<evidence type="ECO:0000313" key="7">
    <source>
        <dbReference type="Proteomes" id="UP001209878"/>
    </source>
</evidence>
<accession>A0AAD9UKW7</accession>
<dbReference type="InterPro" id="IPR001019">
    <property type="entry name" value="Gprotein_alpha_su"/>
</dbReference>
<evidence type="ECO:0000256" key="2">
    <source>
        <dbReference type="ARBA" id="ARBA00023134"/>
    </source>
</evidence>
<dbReference type="Proteomes" id="UP001209878">
    <property type="component" value="Unassembled WGS sequence"/>
</dbReference>
<keyword evidence="5" id="KW-0460">Magnesium</keyword>
<dbReference type="PROSITE" id="PS51882">
    <property type="entry name" value="G_ALPHA"/>
    <property type="match status" value="1"/>
</dbReference>
<evidence type="ECO:0000256" key="1">
    <source>
        <dbReference type="ARBA" id="ARBA00022741"/>
    </source>
</evidence>
<dbReference type="GO" id="GO:0046872">
    <property type="term" value="F:metal ion binding"/>
    <property type="evidence" value="ECO:0007669"/>
    <property type="project" value="UniProtKB-KW"/>
</dbReference>
<dbReference type="AlphaFoldDB" id="A0AAD9UKW7"/>
<gene>
    <name evidence="6" type="ORF">NP493_18g07015</name>
</gene>
<evidence type="ECO:0000256" key="5">
    <source>
        <dbReference type="PIRSR" id="PIRSR601019-2"/>
    </source>
</evidence>
<keyword evidence="3" id="KW-0807">Transducer</keyword>
<feature type="binding site" evidence="5">
    <location>
        <position position="51"/>
    </location>
    <ligand>
        <name>Mg(2+)</name>
        <dbReference type="ChEBI" id="CHEBI:18420"/>
    </ligand>
</feature>
<dbReference type="GO" id="GO:0005834">
    <property type="term" value="C:heterotrimeric G-protein complex"/>
    <property type="evidence" value="ECO:0007669"/>
    <property type="project" value="TreeGrafter"/>
</dbReference>
<dbReference type="GO" id="GO:0005525">
    <property type="term" value="F:GTP binding"/>
    <property type="evidence" value="ECO:0007669"/>
    <property type="project" value="UniProtKB-KW"/>
</dbReference>
<dbReference type="GO" id="GO:0003924">
    <property type="term" value="F:GTPase activity"/>
    <property type="evidence" value="ECO:0007669"/>
    <property type="project" value="InterPro"/>
</dbReference>
<dbReference type="Pfam" id="PF00503">
    <property type="entry name" value="G-alpha"/>
    <property type="match status" value="1"/>
</dbReference>
<name>A0AAD9UKW7_RIDPI</name>
<organism evidence="6 7">
    <name type="scientific">Ridgeia piscesae</name>
    <name type="common">Tubeworm</name>
    <dbReference type="NCBI Taxonomy" id="27915"/>
    <lineage>
        <taxon>Eukaryota</taxon>
        <taxon>Metazoa</taxon>
        <taxon>Spiralia</taxon>
        <taxon>Lophotrochozoa</taxon>
        <taxon>Annelida</taxon>
        <taxon>Polychaeta</taxon>
        <taxon>Sedentaria</taxon>
        <taxon>Canalipalpata</taxon>
        <taxon>Sabellida</taxon>
        <taxon>Siboglinidae</taxon>
        <taxon>Ridgeia</taxon>
    </lineage>
</organism>
<evidence type="ECO:0008006" key="8">
    <source>
        <dbReference type="Google" id="ProtNLM"/>
    </source>
</evidence>
<proteinExistence type="predicted"/>
<reference evidence="6" key="1">
    <citation type="journal article" date="2023" name="Mol. Biol. Evol.">
        <title>Third-Generation Sequencing Reveals the Adaptive Role of the Epigenome in Three Deep-Sea Polychaetes.</title>
        <authorList>
            <person name="Perez M."/>
            <person name="Aroh O."/>
            <person name="Sun Y."/>
            <person name="Lan Y."/>
            <person name="Juniper S.K."/>
            <person name="Young C.R."/>
            <person name="Angers B."/>
            <person name="Qian P.Y."/>
        </authorList>
    </citation>
    <scope>NUCLEOTIDE SEQUENCE</scope>
    <source>
        <strain evidence="6">R07B-5</strain>
    </source>
</reference>
<evidence type="ECO:0000256" key="4">
    <source>
        <dbReference type="PIRSR" id="PIRSR601019-1"/>
    </source>
</evidence>
<dbReference type="Gene3D" id="3.40.50.300">
    <property type="entry name" value="P-loop containing nucleotide triphosphate hydrolases"/>
    <property type="match status" value="1"/>
</dbReference>